<evidence type="ECO:0000256" key="4">
    <source>
        <dbReference type="ARBA" id="ARBA00022605"/>
    </source>
</evidence>
<keyword evidence="11" id="KW-1185">Reference proteome</keyword>
<comment type="caution">
    <text evidence="10">The sequence shown here is derived from an EMBL/GenBank/DDBJ whole genome shotgun (WGS) entry which is preliminary data.</text>
</comment>
<comment type="similarity">
    <text evidence="2 8">Belongs to the diaminopimelate epimerase family.</text>
</comment>
<evidence type="ECO:0000256" key="2">
    <source>
        <dbReference type="ARBA" id="ARBA00010219"/>
    </source>
</evidence>
<dbReference type="Gene3D" id="3.10.310.10">
    <property type="entry name" value="Diaminopimelate Epimerase, Chain A, domain 1"/>
    <property type="match status" value="2"/>
</dbReference>
<comment type="subunit">
    <text evidence="8">Homodimer.</text>
</comment>
<sequence>MTREFAKMHGLGNDFVVFDATREPLTMTPELARAVADRRLGVGCDQILVVEPPPAPDVDFGYRIYNADGSESGQCGNGARCFARFVRDRGLSDRNPLVVATIAGRMTLAIADDGQVRVDLGVPVFEPADIPFEAPRREPTYNLAMDGGRELMVHALAIGNPHAVMVVDDVDSAPVSVQGPAVERHPRFPARVNVGFMAIHGPDHVALRVFERGVGETRACGSGACAAMIAGRLFHGLDETVRVDLPGGQLAVSWAGEGEPVYLTGPATHVFDGRLPMSMETAGNHGGR</sequence>
<comment type="subcellular location">
    <subcellularLocation>
        <location evidence="8">Cytoplasm</location>
    </subcellularLocation>
</comment>
<feature type="binding site" evidence="8">
    <location>
        <position position="193"/>
    </location>
    <ligand>
        <name>substrate</name>
    </ligand>
</feature>
<dbReference type="PANTHER" id="PTHR31689">
    <property type="entry name" value="DIAMINOPIMELATE EPIMERASE, CHLOROPLASTIC"/>
    <property type="match status" value="1"/>
</dbReference>
<feature type="active site" description="Proton donor" evidence="8">
    <location>
        <position position="75"/>
    </location>
</feature>
<feature type="binding site" evidence="8">
    <location>
        <begin position="221"/>
        <end position="222"/>
    </location>
    <ligand>
        <name>substrate</name>
    </ligand>
</feature>
<comment type="function">
    <text evidence="8">Catalyzes the stereoinversion of LL-2,6-diaminopimelate (L,L-DAP) to meso-diaminopimelate (meso-DAP), a precursor of L-lysine and an essential component of the bacterial peptidoglycan.</text>
</comment>
<gene>
    <name evidence="8 10" type="primary">dapF</name>
    <name evidence="10" type="ORF">RM531_13825</name>
</gene>
<evidence type="ECO:0000256" key="6">
    <source>
        <dbReference type="ARBA" id="ARBA00023235"/>
    </source>
</evidence>
<evidence type="ECO:0000256" key="9">
    <source>
        <dbReference type="PROSITE-ProRule" id="PRU10125"/>
    </source>
</evidence>
<protein>
    <recommendedName>
        <fullName evidence="3 8">Diaminopimelate epimerase</fullName>
        <shortName evidence="8">DAP epimerase</shortName>
        <ecNumber evidence="3 8">5.1.1.7</ecNumber>
    </recommendedName>
    <alternativeName>
        <fullName evidence="8">PLP-independent amino acid racemase</fullName>
    </alternativeName>
</protein>
<keyword evidence="4 8" id="KW-0028">Amino-acid biosynthesis</keyword>
<dbReference type="HAMAP" id="MF_00197">
    <property type="entry name" value="DAP_epimerase"/>
    <property type="match status" value="1"/>
</dbReference>
<dbReference type="InterPro" id="IPR018510">
    <property type="entry name" value="DAP_epimerase_AS"/>
</dbReference>
<dbReference type="Proteomes" id="UP001259982">
    <property type="component" value="Unassembled WGS sequence"/>
</dbReference>
<keyword evidence="6 8" id="KW-0413">Isomerase</keyword>
<evidence type="ECO:0000313" key="10">
    <source>
        <dbReference type="EMBL" id="MDT0619553.1"/>
    </source>
</evidence>
<feature type="active site" evidence="9">
    <location>
        <position position="75"/>
    </location>
</feature>
<dbReference type="EC" id="5.1.1.7" evidence="3 8"/>
<evidence type="ECO:0000256" key="5">
    <source>
        <dbReference type="ARBA" id="ARBA00023154"/>
    </source>
</evidence>
<accession>A0ABU3BAT6</accession>
<dbReference type="EMBL" id="JAVRHY010000016">
    <property type="protein sequence ID" value="MDT0619553.1"/>
    <property type="molecule type" value="Genomic_DNA"/>
</dbReference>
<keyword evidence="8" id="KW-0963">Cytoplasm</keyword>
<dbReference type="RefSeq" id="WP_311660057.1">
    <property type="nucleotide sequence ID" value="NZ_JAVRHY010000016.1"/>
</dbReference>
<dbReference type="PROSITE" id="PS01326">
    <property type="entry name" value="DAP_EPIMERASE"/>
    <property type="match status" value="1"/>
</dbReference>
<comment type="pathway">
    <text evidence="1 8">Amino-acid biosynthesis; L-lysine biosynthesis via DAP pathway; DL-2,6-diaminopimelate from LL-2,6-diaminopimelate: step 1/1.</text>
</comment>
<comment type="catalytic activity">
    <reaction evidence="7 8">
        <text>(2S,6S)-2,6-diaminopimelate = meso-2,6-diaminopimelate</text>
        <dbReference type="Rhea" id="RHEA:15393"/>
        <dbReference type="ChEBI" id="CHEBI:57609"/>
        <dbReference type="ChEBI" id="CHEBI:57791"/>
        <dbReference type="EC" id="5.1.1.7"/>
    </reaction>
</comment>
<feature type="site" description="Could be important to modulate the pK values of the two catalytic cysteine residues" evidence="8">
    <location>
        <position position="162"/>
    </location>
</feature>
<feature type="site" description="Important for dimerization" evidence="8">
    <location>
        <position position="271"/>
    </location>
</feature>
<evidence type="ECO:0000256" key="7">
    <source>
        <dbReference type="ARBA" id="ARBA00051712"/>
    </source>
</evidence>
<evidence type="ECO:0000313" key="11">
    <source>
        <dbReference type="Proteomes" id="UP001259982"/>
    </source>
</evidence>
<dbReference type="InterPro" id="IPR001653">
    <property type="entry name" value="DAP_epimerase_DapF"/>
</dbReference>
<dbReference type="Pfam" id="PF01678">
    <property type="entry name" value="DAP_epimerase"/>
    <property type="match status" value="2"/>
</dbReference>
<dbReference type="GO" id="GO:0008837">
    <property type="term" value="F:diaminopimelate epimerase activity"/>
    <property type="evidence" value="ECO:0007669"/>
    <property type="project" value="UniProtKB-EC"/>
</dbReference>
<keyword evidence="5 8" id="KW-0457">Lysine biosynthesis</keyword>
<feature type="binding site" evidence="8">
    <location>
        <begin position="211"/>
        <end position="212"/>
    </location>
    <ligand>
        <name>substrate</name>
    </ligand>
</feature>
<feature type="active site" description="Proton acceptor" evidence="8">
    <location>
        <position position="220"/>
    </location>
</feature>
<evidence type="ECO:0000256" key="8">
    <source>
        <dbReference type="HAMAP-Rule" id="MF_00197"/>
    </source>
</evidence>
<dbReference type="PANTHER" id="PTHR31689:SF0">
    <property type="entry name" value="DIAMINOPIMELATE EPIMERASE"/>
    <property type="match status" value="1"/>
</dbReference>
<feature type="site" description="Could be important to modulate the pK values of the two catalytic cysteine residues" evidence="8">
    <location>
        <position position="211"/>
    </location>
</feature>
<name>A0ABU3BAT6_9GAMM</name>
<proteinExistence type="inferred from homology"/>
<reference evidence="10 11" key="1">
    <citation type="submission" date="2023-09" db="EMBL/GenBank/DDBJ databases">
        <authorList>
            <person name="Rey-Velasco X."/>
        </authorList>
    </citation>
    <scope>NUCLEOTIDE SEQUENCE [LARGE SCALE GENOMIC DNA]</scope>
    <source>
        <strain evidence="10 11">P385</strain>
    </source>
</reference>
<dbReference type="SUPFAM" id="SSF54506">
    <property type="entry name" value="Diaminopimelate epimerase-like"/>
    <property type="match status" value="1"/>
</dbReference>
<feature type="binding site" evidence="8">
    <location>
        <begin position="76"/>
        <end position="77"/>
    </location>
    <ligand>
        <name>substrate</name>
    </ligand>
</feature>
<feature type="binding site" evidence="8">
    <location>
        <position position="160"/>
    </location>
    <ligand>
        <name>substrate</name>
    </ligand>
</feature>
<evidence type="ECO:0000256" key="1">
    <source>
        <dbReference type="ARBA" id="ARBA00005196"/>
    </source>
</evidence>
<organism evidence="10 11">
    <name type="scientific">Spectribacter acetivorans</name>
    <dbReference type="NCBI Taxonomy" id="3075603"/>
    <lineage>
        <taxon>Bacteria</taxon>
        <taxon>Pseudomonadati</taxon>
        <taxon>Pseudomonadota</taxon>
        <taxon>Gammaproteobacteria</taxon>
        <taxon>Salinisphaerales</taxon>
        <taxon>Salinisphaeraceae</taxon>
        <taxon>Spectribacter</taxon>
    </lineage>
</organism>
<feature type="binding site" evidence="8">
    <location>
        <position position="46"/>
    </location>
    <ligand>
        <name>substrate</name>
    </ligand>
</feature>
<feature type="binding site" evidence="8">
    <location>
        <position position="66"/>
    </location>
    <ligand>
        <name>substrate</name>
    </ligand>
</feature>
<feature type="binding site" evidence="8">
    <location>
        <position position="13"/>
    </location>
    <ligand>
        <name>substrate</name>
    </ligand>
</feature>
<dbReference type="NCBIfam" id="TIGR00652">
    <property type="entry name" value="DapF"/>
    <property type="match status" value="1"/>
</dbReference>
<evidence type="ECO:0000256" key="3">
    <source>
        <dbReference type="ARBA" id="ARBA00013080"/>
    </source>
</evidence>